<evidence type="ECO:0000256" key="1">
    <source>
        <dbReference type="SAM" id="SignalP"/>
    </source>
</evidence>
<sequence>MKVVMLALSLFASLIQAGANEPSGGSCNNLSNSREVPYGRCFNKDNPSDPIMQPCKQANPCQSSDGYCSFDYTSGYASCT</sequence>
<gene>
    <name evidence="2" type="ORF">EJ03DRAFT_325233</name>
</gene>
<evidence type="ECO:0000313" key="3">
    <source>
        <dbReference type="Proteomes" id="UP000799436"/>
    </source>
</evidence>
<keyword evidence="3" id="KW-1185">Reference proteome</keyword>
<feature type="signal peptide" evidence="1">
    <location>
        <begin position="1"/>
        <end position="19"/>
    </location>
</feature>
<keyword evidence="1" id="KW-0732">Signal</keyword>
<proteinExistence type="predicted"/>
<feature type="chain" id="PRO_5026243066" evidence="1">
    <location>
        <begin position="20"/>
        <end position="80"/>
    </location>
</feature>
<name>A0A6G1LGC6_9PEZI</name>
<dbReference type="Proteomes" id="UP000799436">
    <property type="component" value="Unassembled WGS sequence"/>
</dbReference>
<evidence type="ECO:0000313" key="2">
    <source>
        <dbReference type="EMBL" id="KAF2772003.1"/>
    </source>
</evidence>
<dbReference type="AlphaFoldDB" id="A0A6G1LGC6"/>
<dbReference type="EMBL" id="ML995817">
    <property type="protein sequence ID" value="KAF2772003.1"/>
    <property type="molecule type" value="Genomic_DNA"/>
</dbReference>
<protein>
    <submittedName>
        <fullName evidence="2">Uncharacterized protein</fullName>
    </submittedName>
</protein>
<accession>A0A6G1LGC6</accession>
<reference evidence="2" key="1">
    <citation type="journal article" date="2020" name="Stud. Mycol.">
        <title>101 Dothideomycetes genomes: a test case for predicting lifestyles and emergence of pathogens.</title>
        <authorList>
            <person name="Haridas S."/>
            <person name="Albert R."/>
            <person name="Binder M."/>
            <person name="Bloem J."/>
            <person name="Labutti K."/>
            <person name="Salamov A."/>
            <person name="Andreopoulos B."/>
            <person name="Baker S."/>
            <person name="Barry K."/>
            <person name="Bills G."/>
            <person name="Bluhm B."/>
            <person name="Cannon C."/>
            <person name="Castanera R."/>
            <person name="Culley D."/>
            <person name="Daum C."/>
            <person name="Ezra D."/>
            <person name="Gonzalez J."/>
            <person name="Henrissat B."/>
            <person name="Kuo A."/>
            <person name="Liang C."/>
            <person name="Lipzen A."/>
            <person name="Lutzoni F."/>
            <person name="Magnuson J."/>
            <person name="Mondo S."/>
            <person name="Nolan M."/>
            <person name="Ohm R."/>
            <person name="Pangilinan J."/>
            <person name="Park H.-J."/>
            <person name="Ramirez L."/>
            <person name="Alfaro M."/>
            <person name="Sun H."/>
            <person name="Tritt A."/>
            <person name="Yoshinaga Y."/>
            <person name="Zwiers L.-H."/>
            <person name="Turgeon B."/>
            <person name="Goodwin S."/>
            <person name="Spatafora J."/>
            <person name="Crous P."/>
            <person name="Grigoriev I."/>
        </authorList>
    </citation>
    <scope>NUCLEOTIDE SEQUENCE</scope>
    <source>
        <strain evidence="2">CBS 116005</strain>
    </source>
</reference>
<organism evidence="2 3">
    <name type="scientific">Teratosphaeria nubilosa</name>
    <dbReference type="NCBI Taxonomy" id="161662"/>
    <lineage>
        <taxon>Eukaryota</taxon>
        <taxon>Fungi</taxon>
        <taxon>Dikarya</taxon>
        <taxon>Ascomycota</taxon>
        <taxon>Pezizomycotina</taxon>
        <taxon>Dothideomycetes</taxon>
        <taxon>Dothideomycetidae</taxon>
        <taxon>Mycosphaerellales</taxon>
        <taxon>Teratosphaeriaceae</taxon>
        <taxon>Teratosphaeria</taxon>
    </lineage>
</organism>